<name>A0ABW3PR68_9BACL</name>
<dbReference type="Gene3D" id="1.25.40.10">
    <property type="entry name" value="Tetratricopeptide repeat domain"/>
    <property type="match status" value="1"/>
</dbReference>
<keyword evidence="3" id="KW-1185">Reference proteome</keyword>
<dbReference type="InterPro" id="IPR011990">
    <property type="entry name" value="TPR-like_helical_dom_sf"/>
</dbReference>
<gene>
    <name evidence="2" type="ORF">ACFQ3J_07215</name>
</gene>
<dbReference type="Proteomes" id="UP001597169">
    <property type="component" value="Unassembled WGS sequence"/>
</dbReference>
<dbReference type="SUPFAM" id="SSF48452">
    <property type="entry name" value="TPR-like"/>
    <property type="match status" value="1"/>
</dbReference>
<evidence type="ECO:0000313" key="3">
    <source>
        <dbReference type="Proteomes" id="UP001597169"/>
    </source>
</evidence>
<protein>
    <submittedName>
        <fullName evidence="2">Tetratricopeptide repeat protein</fullName>
    </submittedName>
</protein>
<organism evidence="2 3">
    <name type="scientific">Paenibacillus provencensis</name>
    <dbReference type="NCBI Taxonomy" id="441151"/>
    <lineage>
        <taxon>Bacteria</taxon>
        <taxon>Bacillati</taxon>
        <taxon>Bacillota</taxon>
        <taxon>Bacilli</taxon>
        <taxon>Bacillales</taxon>
        <taxon>Paenibacillaceae</taxon>
        <taxon>Paenibacillus</taxon>
    </lineage>
</organism>
<reference evidence="3" key="1">
    <citation type="journal article" date="2019" name="Int. J. Syst. Evol. Microbiol.">
        <title>The Global Catalogue of Microorganisms (GCM) 10K type strain sequencing project: providing services to taxonomists for standard genome sequencing and annotation.</title>
        <authorList>
            <consortium name="The Broad Institute Genomics Platform"/>
            <consortium name="The Broad Institute Genome Sequencing Center for Infectious Disease"/>
            <person name="Wu L."/>
            <person name="Ma J."/>
        </authorList>
    </citation>
    <scope>NUCLEOTIDE SEQUENCE [LARGE SCALE GENOMIC DNA]</scope>
    <source>
        <strain evidence="3">CCUG 53519</strain>
    </source>
</reference>
<comment type="caution">
    <text evidence="2">The sequence shown here is derived from an EMBL/GenBank/DDBJ whole genome shotgun (WGS) entry which is preliminary data.</text>
</comment>
<evidence type="ECO:0000256" key="1">
    <source>
        <dbReference type="SAM" id="MobiDB-lite"/>
    </source>
</evidence>
<proteinExistence type="predicted"/>
<feature type="region of interest" description="Disordered" evidence="1">
    <location>
        <begin position="260"/>
        <end position="279"/>
    </location>
</feature>
<evidence type="ECO:0000313" key="2">
    <source>
        <dbReference type="EMBL" id="MFD1127957.1"/>
    </source>
</evidence>
<dbReference type="EMBL" id="JBHTKX010000001">
    <property type="protein sequence ID" value="MFD1127957.1"/>
    <property type="molecule type" value="Genomic_DNA"/>
</dbReference>
<accession>A0ABW3PR68</accession>
<dbReference type="RefSeq" id="WP_251584018.1">
    <property type="nucleotide sequence ID" value="NZ_JBHTKX010000001.1"/>
</dbReference>
<sequence>MKNRWKRTLIVSCCTAVVFAVIGAVSYQQWIKPYDLPKLDSGLSIQDYKLDFKLEKETPPVNSELTNRELLDLIKQSPDNLVYSTELRLRMSRESQPEQFIDLMNQVELTPDIVLQQALAYVDTLQDLDLGTAALGQKSAQSIHLLDELLSEDPYNVPAHYARGLNNLYWPQGLQRADKAVQDFAFCIAVEQMDPSIDFAFWPDIYTAFGDALVKAGDVSEGMTAWKQGFEKYPDDQALSERAEADETEAYEIVKRDRGIDGFQRPDPAISDISKLWKR</sequence>